<dbReference type="eggNOG" id="ENOG502S7R3">
    <property type="taxonomic scope" value="Eukaryota"/>
</dbReference>
<dbReference type="PANTHER" id="PTHR38370:SF1">
    <property type="entry name" value="BETA-1,4-XYLOSIDASE"/>
    <property type="match status" value="1"/>
</dbReference>
<reference evidence="2" key="1">
    <citation type="journal article" date="2010" name="Nat. Biotechnol.">
        <title>Draft genome sequence of the oilseed species Ricinus communis.</title>
        <authorList>
            <person name="Chan A.P."/>
            <person name="Crabtree J."/>
            <person name="Zhao Q."/>
            <person name="Lorenzi H."/>
            <person name="Orvis J."/>
            <person name="Puiu D."/>
            <person name="Melake-Berhan A."/>
            <person name="Jones K.M."/>
            <person name="Redman J."/>
            <person name="Chen G."/>
            <person name="Cahoon E.B."/>
            <person name="Gedil M."/>
            <person name="Stanke M."/>
            <person name="Haas B.J."/>
            <person name="Wortman J.R."/>
            <person name="Fraser-Liggett C.M."/>
            <person name="Ravel J."/>
            <person name="Rabinowicz P.D."/>
        </authorList>
    </citation>
    <scope>NUCLEOTIDE SEQUENCE [LARGE SCALE GENOMIC DNA]</scope>
    <source>
        <strain evidence="2">cv. Hale</strain>
    </source>
</reference>
<evidence type="ECO:0008006" key="3">
    <source>
        <dbReference type="Google" id="ProtNLM"/>
    </source>
</evidence>
<gene>
    <name evidence="1" type="ORF">RCOM_0175580</name>
</gene>
<dbReference type="InParanoid" id="B9SNE4"/>
<protein>
    <recommendedName>
        <fullName evidence="3">RNase H type-1 domain-containing protein</fullName>
    </recommendedName>
</protein>
<organism evidence="1 2">
    <name type="scientific">Ricinus communis</name>
    <name type="common">Castor bean</name>
    <dbReference type="NCBI Taxonomy" id="3988"/>
    <lineage>
        <taxon>Eukaryota</taxon>
        <taxon>Viridiplantae</taxon>
        <taxon>Streptophyta</taxon>
        <taxon>Embryophyta</taxon>
        <taxon>Tracheophyta</taxon>
        <taxon>Spermatophyta</taxon>
        <taxon>Magnoliopsida</taxon>
        <taxon>eudicotyledons</taxon>
        <taxon>Gunneridae</taxon>
        <taxon>Pentapetalae</taxon>
        <taxon>rosids</taxon>
        <taxon>fabids</taxon>
        <taxon>Malpighiales</taxon>
        <taxon>Euphorbiaceae</taxon>
        <taxon>Acalyphoideae</taxon>
        <taxon>Acalypheae</taxon>
        <taxon>Ricinus</taxon>
    </lineage>
</organism>
<dbReference type="PANTHER" id="PTHR38370">
    <property type="entry name" value="BETA-1,4-XYLOSIDASE"/>
    <property type="match status" value="1"/>
</dbReference>
<accession>B9SNE4</accession>
<dbReference type="Proteomes" id="UP000008311">
    <property type="component" value="Unassembled WGS sequence"/>
</dbReference>
<dbReference type="AlphaFoldDB" id="B9SNE4"/>
<keyword evidence="2" id="KW-1185">Reference proteome</keyword>
<name>B9SNE4_RICCO</name>
<dbReference type="EMBL" id="EQ974044">
    <property type="protein sequence ID" value="EEF34911.1"/>
    <property type="molecule type" value="Genomic_DNA"/>
</dbReference>
<evidence type="ECO:0000313" key="2">
    <source>
        <dbReference type="Proteomes" id="UP000008311"/>
    </source>
</evidence>
<sequence>MEGLIPYILHAIKKQRPHRTYKSFSEGSSRSYHLLIGSGDSINGSSHRRTRSEFQPPAMELLEQRSALEYVRSSSLRKRSVNSPTVASESKFGTTAYHGRQNLHFLHMCCFFQSANGVDRDWDGPVQRGFDHMLNWVWDIRIIHSYKEANQCADWLADSSFRFNVGYHVLDHPPDDMVGFLAQDRIGVSFPRFCTLF</sequence>
<evidence type="ECO:0000313" key="1">
    <source>
        <dbReference type="EMBL" id="EEF34911.1"/>
    </source>
</evidence>
<proteinExistence type="predicted"/>